<protein>
    <recommendedName>
        <fullName evidence="3">Rubrerythrin-like domain-containing protein</fullName>
    </recommendedName>
</protein>
<organism evidence="1 2">
    <name type="scientific">Natribaculum luteum</name>
    <dbReference type="NCBI Taxonomy" id="1586232"/>
    <lineage>
        <taxon>Archaea</taxon>
        <taxon>Methanobacteriati</taxon>
        <taxon>Methanobacteriota</taxon>
        <taxon>Stenosarchaea group</taxon>
        <taxon>Halobacteria</taxon>
        <taxon>Halobacteriales</taxon>
        <taxon>Natrialbaceae</taxon>
        <taxon>Natribaculum</taxon>
    </lineage>
</organism>
<comment type="caution">
    <text evidence="1">The sequence shown here is derived from an EMBL/GenBank/DDBJ whole genome shotgun (WGS) entry which is preliminary data.</text>
</comment>
<gene>
    <name evidence="1" type="ORF">ACFOZ7_07455</name>
</gene>
<dbReference type="GeneID" id="71854344"/>
<dbReference type="EMBL" id="JBHSDJ010000016">
    <property type="protein sequence ID" value="MFC4246836.1"/>
    <property type="molecule type" value="Genomic_DNA"/>
</dbReference>
<proteinExistence type="predicted"/>
<dbReference type="AlphaFoldDB" id="A0ABD5NXQ7"/>
<sequence>MIETVNRFLFRHHDADVVYECRECGTSVDSVDDECPSCGRTDVATFVTK</sequence>
<accession>A0ABD5NXQ7</accession>
<name>A0ABD5NXQ7_9EURY</name>
<dbReference type="Proteomes" id="UP001595821">
    <property type="component" value="Unassembled WGS sequence"/>
</dbReference>
<dbReference type="RefSeq" id="WP_246966427.1">
    <property type="nucleotide sequence ID" value="NZ_CP095397.1"/>
</dbReference>
<evidence type="ECO:0000313" key="1">
    <source>
        <dbReference type="EMBL" id="MFC4246836.1"/>
    </source>
</evidence>
<reference evidence="1 2" key="1">
    <citation type="journal article" date="2014" name="Int. J. Syst. Evol. Microbiol.">
        <title>Complete genome sequence of Corynebacterium casei LMG S-19264T (=DSM 44701T), isolated from a smear-ripened cheese.</title>
        <authorList>
            <consortium name="US DOE Joint Genome Institute (JGI-PGF)"/>
            <person name="Walter F."/>
            <person name="Albersmeier A."/>
            <person name="Kalinowski J."/>
            <person name="Ruckert C."/>
        </authorList>
    </citation>
    <scope>NUCLEOTIDE SEQUENCE [LARGE SCALE GENOMIC DNA]</scope>
    <source>
        <strain evidence="1 2">IBRC-M 10912</strain>
    </source>
</reference>
<evidence type="ECO:0008006" key="3">
    <source>
        <dbReference type="Google" id="ProtNLM"/>
    </source>
</evidence>
<evidence type="ECO:0000313" key="2">
    <source>
        <dbReference type="Proteomes" id="UP001595821"/>
    </source>
</evidence>